<evidence type="ECO:0000313" key="2">
    <source>
        <dbReference type="EMBL" id="OQP53947.1"/>
    </source>
</evidence>
<name>A0ABX3P2R3_9BACT</name>
<comment type="caution">
    <text evidence="2">The sequence shown here is derived from an EMBL/GenBank/DDBJ whole genome shotgun (WGS) entry which is preliminary data.</text>
</comment>
<evidence type="ECO:0000256" key="1">
    <source>
        <dbReference type="SAM" id="MobiDB-lite"/>
    </source>
</evidence>
<feature type="compositionally biased region" description="Basic and acidic residues" evidence="1">
    <location>
        <begin position="53"/>
        <end position="66"/>
    </location>
</feature>
<gene>
    <name evidence="2" type="ORF">A4D02_19840</name>
</gene>
<keyword evidence="3" id="KW-1185">Reference proteome</keyword>
<proteinExistence type="predicted"/>
<organism evidence="2 3">
    <name type="scientific">Niastella koreensis</name>
    <dbReference type="NCBI Taxonomy" id="354356"/>
    <lineage>
        <taxon>Bacteria</taxon>
        <taxon>Pseudomonadati</taxon>
        <taxon>Bacteroidota</taxon>
        <taxon>Chitinophagia</taxon>
        <taxon>Chitinophagales</taxon>
        <taxon>Chitinophagaceae</taxon>
        <taxon>Niastella</taxon>
    </lineage>
</organism>
<dbReference type="Proteomes" id="UP000192277">
    <property type="component" value="Unassembled WGS sequence"/>
</dbReference>
<accession>A0ABX3P2R3</accession>
<dbReference type="EMBL" id="LWBO01000002">
    <property type="protein sequence ID" value="OQP53947.1"/>
    <property type="molecule type" value="Genomic_DNA"/>
</dbReference>
<protein>
    <submittedName>
        <fullName evidence="2">Uncharacterized protein</fullName>
    </submittedName>
</protein>
<feature type="region of interest" description="Disordered" evidence="1">
    <location>
        <begin position="33"/>
        <end position="85"/>
    </location>
</feature>
<evidence type="ECO:0000313" key="3">
    <source>
        <dbReference type="Proteomes" id="UP000192277"/>
    </source>
</evidence>
<reference evidence="2 3" key="1">
    <citation type="submission" date="2016-04" db="EMBL/GenBank/DDBJ databases">
        <authorList>
            <person name="Chen L."/>
            <person name="Zhuang W."/>
            <person name="Wang G."/>
        </authorList>
    </citation>
    <scope>NUCLEOTIDE SEQUENCE [LARGE SCALE GENOMIC DNA]</scope>
    <source>
        <strain evidence="3">GR20</strain>
    </source>
</reference>
<sequence>MSGQIKKDSLSLVSGIYRNQVKLGKLLGRLESQSNKKQDAFGRAQNSANKDSTAAERSSDNPDSKKLARKAKNTANGARKDSMNATIESANLDKLHKDIQYLKKRIESDQTKLNKMISSKSNSLTIDKIQN</sequence>